<reference evidence="2 3" key="1">
    <citation type="submission" date="2024-03" db="EMBL/GenBank/DDBJ databases">
        <title>Bacilli Hybrid Assemblies.</title>
        <authorList>
            <person name="Kovac J."/>
        </authorList>
    </citation>
    <scope>NUCLEOTIDE SEQUENCE [LARGE SCALE GENOMIC DNA]</scope>
    <source>
        <strain evidence="2 3">FSL R7-0666</strain>
    </source>
</reference>
<evidence type="ECO:0000313" key="2">
    <source>
        <dbReference type="EMBL" id="MEN0641882.1"/>
    </source>
</evidence>
<keyword evidence="1" id="KW-1133">Transmembrane helix</keyword>
<feature type="transmembrane region" description="Helical" evidence="1">
    <location>
        <begin position="176"/>
        <end position="197"/>
    </location>
</feature>
<accession>A0ABU9VE31</accession>
<evidence type="ECO:0000313" key="3">
    <source>
        <dbReference type="Proteomes" id="UP001418796"/>
    </source>
</evidence>
<keyword evidence="1" id="KW-0472">Membrane</keyword>
<dbReference type="RefSeq" id="WP_203088559.1">
    <property type="nucleotide sequence ID" value="NZ_JAEUZA010000003.1"/>
</dbReference>
<keyword evidence="3" id="KW-1185">Reference proteome</keyword>
<evidence type="ECO:0000256" key="1">
    <source>
        <dbReference type="SAM" id="Phobius"/>
    </source>
</evidence>
<proteinExistence type="predicted"/>
<feature type="transmembrane region" description="Helical" evidence="1">
    <location>
        <begin position="81"/>
        <end position="102"/>
    </location>
</feature>
<sequence length="206" mass="23746">MELNGPFGVIYKVSTWITRLAYVNILWIAFSLAGGVILGLFPATISTFALIRKWKKGETELPILKTFWTFYKSEFIKSNKLGFILLFIGFVLYVDLRILYFSEGFLQLLYYPILILFFIFILVCLNAFPVYVHYELKAFQVIRTSFIRIIIHPISTVTMLVGTIGLWYLFALLPGIIPFFGVSLITIVLIWSFFITVKEVKGVLVK</sequence>
<feature type="transmembrane region" description="Helical" evidence="1">
    <location>
        <begin position="146"/>
        <end position="170"/>
    </location>
</feature>
<dbReference type="Proteomes" id="UP001418796">
    <property type="component" value="Unassembled WGS sequence"/>
</dbReference>
<name>A0ABU9VE31_9BACI</name>
<protein>
    <submittedName>
        <fullName evidence="2">YesL family protein</fullName>
    </submittedName>
</protein>
<dbReference type="EMBL" id="JBCITK010000001">
    <property type="protein sequence ID" value="MEN0641882.1"/>
    <property type="molecule type" value="Genomic_DNA"/>
</dbReference>
<dbReference type="InterPro" id="IPR006938">
    <property type="entry name" value="DUF624"/>
</dbReference>
<organism evidence="2 3">
    <name type="scientific">Alkalicoccobacillus gibsonii</name>
    <dbReference type="NCBI Taxonomy" id="79881"/>
    <lineage>
        <taxon>Bacteria</taxon>
        <taxon>Bacillati</taxon>
        <taxon>Bacillota</taxon>
        <taxon>Bacilli</taxon>
        <taxon>Bacillales</taxon>
        <taxon>Bacillaceae</taxon>
        <taxon>Alkalicoccobacillus</taxon>
    </lineage>
</organism>
<gene>
    <name evidence="2" type="ORF">MKY91_01745</name>
</gene>
<feature type="transmembrane region" description="Helical" evidence="1">
    <location>
        <begin position="25"/>
        <end position="51"/>
    </location>
</feature>
<comment type="caution">
    <text evidence="2">The sequence shown here is derived from an EMBL/GenBank/DDBJ whole genome shotgun (WGS) entry which is preliminary data.</text>
</comment>
<dbReference type="Pfam" id="PF04854">
    <property type="entry name" value="DUF624"/>
    <property type="match status" value="1"/>
</dbReference>
<keyword evidence="1" id="KW-0812">Transmembrane</keyword>
<feature type="transmembrane region" description="Helical" evidence="1">
    <location>
        <begin position="108"/>
        <end position="134"/>
    </location>
</feature>